<sequence>MEAQMKRTWFTHEPMTTEEANQLLDRYKNNGVQATKSLSADNRHWFVQALLPESNYLPNSKIQTSKIWR</sequence>
<comment type="caution">
    <text evidence="1">The sequence shown here is derived from an EMBL/GenBank/DDBJ whole genome shotgun (WGS) entry which is preliminary data.</text>
</comment>
<reference evidence="1 2" key="1">
    <citation type="submission" date="2011-08" db="EMBL/GenBank/DDBJ databases">
        <authorList>
            <person name="Weinstock G."/>
            <person name="Sodergren E."/>
            <person name="Clifton S."/>
            <person name="Fulton L."/>
            <person name="Fulton B."/>
            <person name="Courtney L."/>
            <person name="Fronick C."/>
            <person name="Harrison M."/>
            <person name="Strong C."/>
            <person name="Farmer C."/>
            <person name="Delahaunty K."/>
            <person name="Markovic C."/>
            <person name="Hall O."/>
            <person name="Minx P."/>
            <person name="Tomlinson C."/>
            <person name="Mitreva M."/>
            <person name="Hou S."/>
            <person name="Chen J."/>
            <person name="Wollam A."/>
            <person name="Pepin K.H."/>
            <person name="Johnson M."/>
            <person name="Bhonagiri V."/>
            <person name="Zhang X."/>
            <person name="Suruliraj S."/>
            <person name="Warren W."/>
            <person name="Chinwalla A."/>
            <person name="Mardis E.R."/>
            <person name="Wilson R.K."/>
        </authorList>
    </citation>
    <scope>NUCLEOTIDE SEQUENCE [LARGE SCALE GENOMIC DNA]</scope>
    <source>
        <strain evidence="1 2">ATCC 51873</strain>
    </source>
</reference>
<evidence type="ECO:0000313" key="1">
    <source>
        <dbReference type="EMBL" id="EHM42521.1"/>
    </source>
</evidence>
<protein>
    <submittedName>
        <fullName evidence="1">Uncharacterized protein</fullName>
    </submittedName>
</protein>
<dbReference type="EMBL" id="AGCI01000050">
    <property type="protein sequence ID" value="EHM42521.1"/>
    <property type="molecule type" value="Genomic_DNA"/>
</dbReference>
<proteinExistence type="predicted"/>
<organism evidence="1 2">
    <name type="scientific">Hafnia alvei ATCC 51873</name>
    <dbReference type="NCBI Taxonomy" id="1002364"/>
    <lineage>
        <taxon>Bacteria</taxon>
        <taxon>Pseudomonadati</taxon>
        <taxon>Pseudomonadota</taxon>
        <taxon>Gammaproteobacteria</taxon>
        <taxon>Enterobacterales</taxon>
        <taxon>Hafniaceae</taxon>
        <taxon>Hafnia</taxon>
    </lineage>
</organism>
<dbReference type="Proteomes" id="UP000005959">
    <property type="component" value="Unassembled WGS sequence"/>
</dbReference>
<evidence type="ECO:0000313" key="2">
    <source>
        <dbReference type="Proteomes" id="UP000005959"/>
    </source>
</evidence>
<dbReference type="AlphaFoldDB" id="G9Y709"/>
<gene>
    <name evidence="1" type="ORF">HMPREF0454_02360</name>
</gene>
<name>G9Y709_HAFAL</name>
<dbReference type="HOGENOM" id="CLU_166713_1_0_6"/>
<accession>G9Y709</accession>